<keyword evidence="5" id="KW-0680">Restriction system</keyword>
<dbReference type="PANTHER" id="PTHR33841:SF1">
    <property type="entry name" value="DNA METHYLTRANSFERASE A"/>
    <property type="match status" value="1"/>
</dbReference>
<keyword evidence="2 11" id="KW-0489">Methyltransferase</keyword>
<accession>A0ABW5BEP5</accession>
<dbReference type="PROSITE" id="PS00092">
    <property type="entry name" value="N6_MTASE"/>
    <property type="match status" value="1"/>
</dbReference>
<dbReference type="InterPro" id="IPR029063">
    <property type="entry name" value="SAM-dependent_MTases_sf"/>
</dbReference>
<dbReference type="InterPro" id="IPR011639">
    <property type="entry name" value="MethylTrfase_TaqI-like_dom"/>
</dbReference>
<keyword evidence="12" id="KW-1185">Reference proteome</keyword>
<evidence type="ECO:0000256" key="3">
    <source>
        <dbReference type="ARBA" id="ARBA00022679"/>
    </source>
</evidence>
<organism evidence="11 12">
    <name type="scientific">Shivajiella indica</name>
    <dbReference type="NCBI Taxonomy" id="872115"/>
    <lineage>
        <taxon>Bacteria</taxon>
        <taxon>Pseudomonadati</taxon>
        <taxon>Bacteroidota</taxon>
        <taxon>Cytophagia</taxon>
        <taxon>Cytophagales</taxon>
        <taxon>Cyclobacteriaceae</taxon>
        <taxon>Shivajiella</taxon>
    </lineage>
</organism>
<dbReference type="InterPro" id="IPR050953">
    <property type="entry name" value="N4_N6_ade-DNA_methylase"/>
</dbReference>
<dbReference type="RefSeq" id="WP_380806391.1">
    <property type="nucleotide sequence ID" value="NZ_JBHUIV010000025.1"/>
</dbReference>
<dbReference type="EMBL" id="JBHUIV010000025">
    <property type="protein sequence ID" value="MFD2203646.1"/>
    <property type="molecule type" value="Genomic_DNA"/>
</dbReference>
<dbReference type="Pfam" id="PF07669">
    <property type="entry name" value="Eco57I"/>
    <property type="match status" value="1"/>
</dbReference>
<evidence type="ECO:0000259" key="8">
    <source>
        <dbReference type="Pfam" id="PF07669"/>
    </source>
</evidence>
<evidence type="ECO:0000256" key="2">
    <source>
        <dbReference type="ARBA" id="ARBA00022603"/>
    </source>
</evidence>
<evidence type="ECO:0000256" key="7">
    <source>
        <dbReference type="ARBA" id="ARBA00047942"/>
    </source>
</evidence>
<evidence type="ECO:0000256" key="4">
    <source>
        <dbReference type="ARBA" id="ARBA00022691"/>
    </source>
</evidence>
<keyword evidence="4" id="KW-0949">S-adenosyl-L-methionine</keyword>
<evidence type="ECO:0000256" key="1">
    <source>
        <dbReference type="ARBA" id="ARBA00011900"/>
    </source>
</evidence>
<protein>
    <recommendedName>
        <fullName evidence="1">site-specific DNA-methyltransferase (adenine-specific)</fullName>
        <ecNumber evidence="1">2.1.1.72</ecNumber>
    </recommendedName>
</protein>
<sequence length="1052" mass="121338">MALFQNSVLKKYLSAQEQAPMNAAFGAYLAFFHDPMRRANIRASKEEQFQEGFLRELFVNILGYTINPDPDFNLTTELKNIKDSKKTDGAIIKDGKAIAVIELKGTDTKDLEKIRDQAFNYKNNHPDCIYVITSNFEKLRFYIHNAVDYYEFSILHMQQEEFRMLWLLLQKDNLLAGIPQKIKTESLLVEEQVTKKLYADYSAFKQELWQDMVANNPGKDELLLYKKSQKLLDRFLFIFFAEDKGLLPPNSISEIVKQWVKLAEMDEYRPLYDRFKKYFGYMNTGRALPGKAEIHAYNGGLFAPDELLDSLTISDSLLKKHVTKLTEYDFESEVDTNILGHIFEHSLNDIENVRASLEGTTVDKSKTKRKKDGVFYTPKYITKYIVDNTVGKLCTEKKAELGIIDEEFAKGKAGRKKDTLQKLVAQLKAYREWLLQLAICDPACGSGAFLNQVLEFLMAEHRYLDELESMLFGSSIVFPNVENHILENNIFGVDINEESVEIARLSLWLRTAQKGRKLSTLSSNIKVGNSLIDDPEVAGDLAFNWQAQFPKVFAKGGFDVVVGNPPYVRNELLSNIDKSYLLKEYKVGSGKADLYVYFFERAYNILVKEGIIAFIVSSKYTKTKYGKILIEFITQNTCIEQYIDFKDLDVFDGIIAYPSIIVFKKSKPKSYKSKLMVVGNSNFQEFAGFLSNFINVEQDELFDRLGSWNENSSLNDELFTLFDKLKKDNLSLFEINIKPQVGIKTGSNAAYIFKKDFLPSDLKNSKLLKPYIIGRDVKRYSNLIPNQIILFPYFFEDGKFQLLQNFNDYNNEWRHLERNKEVLSKRAIIDQGVLTGTKKYYEYQQIKIDFPFDSEYIIYPDISLDVNFTLAKNQLMDMTCFGIPSNSKSLLGILNSNLIKSFLESICVKARGGYLRLKSQYINQIPIPNDFENFELDQFVSQILQLKNDYEEFKDSVFQFIYSKFEFQKVSSSLENWPDLDFKGFLGELAKAKVKLSLSEEAEWMAYFHEQKAKAQALQSDISRIDREIDALVYELYGLTQEEIRIVEGGEG</sequence>
<evidence type="ECO:0000256" key="6">
    <source>
        <dbReference type="ARBA" id="ARBA00023125"/>
    </source>
</evidence>
<comment type="caution">
    <text evidence="11">The sequence shown here is derived from an EMBL/GenBank/DDBJ whole genome shotgun (WGS) entry which is preliminary data.</text>
</comment>
<gene>
    <name evidence="11" type="ORF">ACFSKV_18845</name>
</gene>
<evidence type="ECO:0000313" key="12">
    <source>
        <dbReference type="Proteomes" id="UP001597414"/>
    </source>
</evidence>
<dbReference type="PRINTS" id="PR00507">
    <property type="entry name" value="N12N6MTFRASE"/>
</dbReference>
<comment type="catalytic activity">
    <reaction evidence="7">
        <text>a 2'-deoxyadenosine in DNA + S-adenosyl-L-methionine = an N(6)-methyl-2'-deoxyadenosine in DNA + S-adenosyl-L-homocysteine + H(+)</text>
        <dbReference type="Rhea" id="RHEA:15197"/>
        <dbReference type="Rhea" id="RHEA-COMP:12418"/>
        <dbReference type="Rhea" id="RHEA-COMP:12419"/>
        <dbReference type="ChEBI" id="CHEBI:15378"/>
        <dbReference type="ChEBI" id="CHEBI:57856"/>
        <dbReference type="ChEBI" id="CHEBI:59789"/>
        <dbReference type="ChEBI" id="CHEBI:90615"/>
        <dbReference type="ChEBI" id="CHEBI:90616"/>
        <dbReference type="EC" id="2.1.1.72"/>
    </reaction>
</comment>
<dbReference type="EC" id="2.1.1.72" evidence="1"/>
<feature type="domain" description="MmeI-like helicase spacer" evidence="10">
    <location>
        <begin position="229"/>
        <end position="302"/>
    </location>
</feature>
<dbReference type="InterPro" id="IPR046819">
    <property type="entry name" value="MmeI_hel"/>
</dbReference>
<dbReference type="PANTHER" id="PTHR33841">
    <property type="entry name" value="DNA METHYLTRANSFERASE YEEA-RELATED"/>
    <property type="match status" value="1"/>
</dbReference>
<dbReference type="Proteomes" id="UP001597414">
    <property type="component" value="Unassembled WGS sequence"/>
</dbReference>
<evidence type="ECO:0000313" key="11">
    <source>
        <dbReference type="EMBL" id="MFD2203646.1"/>
    </source>
</evidence>
<evidence type="ECO:0000256" key="5">
    <source>
        <dbReference type="ARBA" id="ARBA00022747"/>
    </source>
</evidence>
<dbReference type="Pfam" id="PF12950">
    <property type="entry name" value="TaqI_C"/>
    <property type="match status" value="1"/>
</dbReference>
<feature type="domain" description="Type II methyltransferase M.TaqI-like" evidence="8">
    <location>
        <begin position="488"/>
        <end position="651"/>
    </location>
</feature>
<evidence type="ECO:0000259" key="9">
    <source>
        <dbReference type="Pfam" id="PF12950"/>
    </source>
</evidence>
<dbReference type="GO" id="GO:0032259">
    <property type="term" value="P:methylation"/>
    <property type="evidence" value="ECO:0007669"/>
    <property type="project" value="UniProtKB-KW"/>
</dbReference>
<reference evidence="12" key="1">
    <citation type="journal article" date="2019" name="Int. J. Syst. Evol. Microbiol.">
        <title>The Global Catalogue of Microorganisms (GCM) 10K type strain sequencing project: providing services to taxonomists for standard genome sequencing and annotation.</title>
        <authorList>
            <consortium name="The Broad Institute Genomics Platform"/>
            <consortium name="The Broad Institute Genome Sequencing Center for Infectious Disease"/>
            <person name="Wu L."/>
            <person name="Ma J."/>
        </authorList>
    </citation>
    <scope>NUCLEOTIDE SEQUENCE [LARGE SCALE GENOMIC DNA]</scope>
    <source>
        <strain evidence="12">KCTC 19812</strain>
    </source>
</reference>
<dbReference type="Gene3D" id="3.40.50.150">
    <property type="entry name" value="Vaccinia Virus protein VP39"/>
    <property type="match status" value="1"/>
</dbReference>
<feature type="domain" description="TaqI-like C-terminal specificity" evidence="9">
    <location>
        <begin position="769"/>
        <end position="927"/>
    </location>
</feature>
<keyword evidence="6" id="KW-0238">DNA-binding</keyword>
<proteinExistence type="predicted"/>
<keyword evidence="3" id="KW-0808">Transferase</keyword>
<dbReference type="Pfam" id="PF20465">
    <property type="entry name" value="MmeI_hel"/>
    <property type="match status" value="1"/>
</dbReference>
<dbReference type="SUPFAM" id="SSF53335">
    <property type="entry name" value="S-adenosyl-L-methionine-dependent methyltransferases"/>
    <property type="match status" value="1"/>
</dbReference>
<name>A0ABW5BEP5_9BACT</name>
<dbReference type="InterPro" id="IPR025931">
    <property type="entry name" value="TaqI_C"/>
</dbReference>
<dbReference type="GO" id="GO:0008168">
    <property type="term" value="F:methyltransferase activity"/>
    <property type="evidence" value="ECO:0007669"/>
    <property type="project" value="UniProtKB-KW"/>
</dbReference>
<dbReference type="InterPro" id="IPR002052">
    <property type="entry name" value="DNA_methylase_N6_adenine_CS"/>
</dbReference>
<evidence type="ECO:0000259" key="10">
    <source>
        <dbReference type="Pfam" id="PF20465"/>
    </source>
</evidence>